<dbReference type="Pfam" id="PF07530">
    <property type="entry name" value="PRE_C2HC"/>
    <property type="match status" value="1"/>
</dbReference>
<dbReference type="AlphaFoldDB" id="A0A8X7CQ89"/>
<evidence type="ECO:0000313" key="3">
    <source>
        <dbReference type="EMBL" id="GFY72352.1"/>
    </source>
</evidence>
<proteinExistence type="predicted"/>
<dbReference type="PANTHER" id="PTHR33273:SF2">
    <property type="entry name" value="ENDONUCLEASE_EXONUCLEASE_PHOSPHATASE DOMAIN-CONTAINING PROTEIN"/>
    <property type="match status" value="1"/>
</dbReference>
<feature type="region of interest" description="Disordered" evidence="1">
    <location>
        <begin position="165"/>
        <end position="269"/>
    </location>
</feature>
<gene>
    <name evidence="3" type="primary">ORF1_100</name>
    <name evidence="3" type="ORF">TNIN_284581</name>
</gene>
<dbReference type="Proteomes" id="UP000886998">
    <property type="component" value="Unassembled WGS sequence"/>
</dbReference>
<comment type="caution">
    <text evidence="3">The sequence shown here is derived from an EMBL/GenBank/DDBJ whole genome shotgun (WGS) entry which is preliminary data.</text>
</comment>
<feature type="compositionally biased region" description="Pro residues" evidence="1">
    <location>
        <begin position="79"/>
        <end position="91"/>
    </location>
</feature>
<keyword evidence="4" id="KW-1185">Reference proteome</keyword>
<organism evidence="3 4">
    <name type="scientific">Trichonephila inaurata madagascariensis</name>
    <dbReference type="NCBI Taxonomy" id="2747483"/>
    <lineage>
        <taxon>Eukaryota</taxon>
        <taxon>Metazoa</taxon>
        <taxon>Ecdysozoa</taxon>
        <taxon>Arthropoda</taxon>
        <taxon>Chelicerata</taxon>
        <taxon>Arachnida</taxon>
        <taxon>Araneae</taxon>
        <taxon>Araneomorphae</taxon>
        <taxon>Entelegynae</taxon>
        <taxon>Araneoidea</taxon>
        <taxon>Nephilidae</taxon>
        <taxon>Trichonephila</taxon>
        <taxon>Trichonephila inaurata</taxon>
    </lineage>
</organism>
<feature type="compositionally biased region" description="Basic residues" evidence="1">
    <location>
        <begin position="177"/>
        <end position="186"/>
    </location>
</feature>
<name>A0A8X7CQ89_9ARAC</name>
<feature type="region of interest" description="Disordered" evidence="1">
    <location>
        <begin position="1"/>
        <end position="93"/>
    </location>
</feature>
<dbReference type="InterPro" id="IPR006579">
    <property type="entry name" value="Pre_C2HC_dom"/>
</dbReference>
<feature type="compositionally biased region" description="Acidic residues" evidence="1">
    <location>
        <begin position="223"/>
        <end position="235"/>
    </location>
</feature>
<sequence>MKCANCSGAHAANWSRCPKHPANAKKKGKNNSKKGSKPIQKPKPIPQAPRPDISKARKVTKNLNYASVVQNTIPQEHVSPPPTISAPPTPAPSKDACINAEVFKRPAKEIIDTLRKTDGALNDVNKLRLINEVQFVALKVSRKSIRLQNREFKEYIEDIKKLNAHKFPTAPSPSPSKAKRSKHKRATVSPTPGTAGKKQRAIEPNRSGNPTPSPTPIAHEESEAMEGESSSDESSSETKNTKAATCRQVVKARDSRRQKTATSSTPVKTRNSLVSRKLAGTASIVIDASQNTTGLLNTLSSHLGSTLEGRFENGKLRVFPKTIIEHRKLQSYLQAKKMRSHTFEMADNKQLKAVIRGLPTDFKQKDIATELKGFGFDPSHISILRNRKTNTNMPLFLVVLKRTQENKEIFHITNIGFFRVVIEPLKGSQMPPQCYRCQEFFHHSRLCNRAPKCLKCSGSHLTAECKKSVKSPAKCANCGGPHPANFSGCPNNPINRKQHKDKPKNNIWTEKAKARAQKATPQQQKPQSYASAVAKNITPSSKDNTFDANSIMQQMALMMTQWGTLIAALQETVKIEFSAFNSNTLRVYSWNANGVKKHLEELKDSIIYHNPALLIGIQEHIFVLRPN</sequence>
<dbReference type="PANTHER" id="PTHR33273">
    <property type="entry name" value="DOMAIN-CONTAINING PROTEIN, PUTATIVE-RELATED"/>
    <property type="match status" value="1"/>
</dbReference>
<feature type="compositionally biased region" description="Polar residues" evidence="1">
    <location>
        <begin position="260"/>
        <end position="269"/>
    </location>
</feature>
<accession>A0A8X7CQ89</accession>
<feature type="region of interest" description="Disordered" evidence="1">
    <location>
        <begin position="512"/>
        <end position="531"/>
    </location>
</feature>
<dbReference type="EMBL" id="BMAV01019392">
    <property type="protein sequence ID" value="GFY72352.1"/>
    <property type="molecule type" value="Genomic_DNA"/>
</dbReference>
<dbReference type="OrthoDB" id="8123891at2759"/>
<feature type="compositionally biased region" description="Polar residues" evidence="1">
    <location>
        <begin position="61"/>
        <end position="74"/>
    </location>
</feature>
<evidence type="ECO:0000259" key="2">
    <source>
        <dbReference type="Pfam" id="PF07530"/>
    </source>
</evidence>
<evidence type="ECO:0000256" key="1">
    <source>
        <dbReference type="SAM" id="MobiDB-lite"/>
    </source>
</evidence>
<protein>
    <submittedName>
        <fullName evidence="3">Nucleic-acid-binding protein from transposon X-element</fullName>
    </submittedName>
</protein>
<reference evidence="3" key="1">
    <citation type="submission" date="2020-08" db="EMBL/GenBank/DDBJ databases">
        <title>Multicomponent nature underlies the extraordinary mechanical properties of spider dragline silk.</title>
        <authorList>
            <person name="Kono N."/>
            <person name="Nakamura H."/>
            <person name="Mori M."/>
            <person name="Yoshida Y."/>
            <person name="Ohtoshi R."/>
            <person name="Malay A.D."/>
            <person name="Moran D.A.P."/>
            <person name="Tomita M."/>
            <person name="Numata K."/>
            <person name="Arakawa K."/>
        </authorList>
    </citation>
    <scope>NUCLEOTIDE SEQUENCE</scope>
</reference>
<feature type="compositionally biased region" description="Basic residues" evidence="1">
    <location>
        <begin position="17"/>
        <end position="36"/>
    </location>
</feature>
<feature type="compositionally biased region" description="Low complexity" evidence="1">
    <location>
        <begin position="517"/>
        <end position="527"/>
    </location>
</feature>
<evidence type="ECO:0000313" key="4">
    <source>
        <dbReference type="Proteomes" id="UP000886998"/>
    </source>
</evidence>
<feature type="domain" description="Pre-C2HC" evidence="2">
    <location>
        <begin position="365"/>
        <end position="425"/>
    </location>
</feature>